<evidence type="ECO:0000256" key="2">
    <source>
        <dbReference type="ARBA" id="ARBA00022552"/>
    </source>
</evidence>
<proteinExistence type="inferred from homology"/>
<keyword evidence="7" id="KW-1185">Reference proteome</keyword>
<dbReference type="InterPro" id="IPR029063">
    <property type="entry name" value="SAM-dependent_MTases_sf"/>
</dbReference>
<sequence>MQLDEGERGFSFMKEGPLDMRMDPSTGITAKEIVNRWSEKDLGKLFQEYGEERRWRQAARAIVEARRKKTIETTTELADILAKGIGRSKKKLHPATLVFQALRISVNRELESIEEGVSHALEMLAPGGRIGVLAFHRLEDRIVKNLFRTAAKPLKKHLEPMLKLLTKKPLVPSLHESRINRRARSAKLRAAERM</sequence>
<dbReference type="EMBL" id="JAAEJV010000041">
    <property type="protein sequence ID" value="MBF5059797.1"/>
    <property type="molecule type" value="Genomic_DNA"/>
</dbReference>
<comment type="similarity">
    <text evidence="1">Belongs to the methyltransferase superfamily. RsmH family.</text>
</comment>
<organism evidence="6 7">
    <name type="scientific">Candidatus Neptunichlamydia vexilliferae</name>
    <dbReference type="NCBI Taxonomy" id="1651774"/>
    <lineage>
        <taxon>Bacteria</taxon>
        <taxon>Pseudomonadati</taxon>
        <taxon>Chlamydiota</taxon>
        <taxon>Chlamydiia</taxon>
        <taxon>Parachlamydiales</taxon>
        <taxon>Simkaniaceae</taxon>
        <taxon>Candidatus Neptunichlamydia</taxon>
    </lineage>
</organism>
<evidence type="ECO:0000313" key="6">
    <source>
        <dbReference type="EMBL" id="MBF5059797.1"/>
    </source>
</evidence>
<keyword evidence="2" id="KW-0698">rRNA processing</keyword>
<accession>A0ABS0B1P9</accession>
<keyword evidence="4" id="KW-0808">Transferase</keyword>
<gene>
    <name evidence="6" type="ORF">NEPTK9_001315</name>
</gene>
<evidence type="ECO:0000256" key="3">
    <source>
        <dbReference type="ARBA" id="ARBA00022603"/>
    </source>
</evidence>
<dbReference type="PANTHER" id="PTHR11265">
    <property type="entry name" value="S-ADENOSYL-METHYLTRANSFERASE MRAW"/>
    <property type="match status" value="1"/>
</dbReference>
<dbReference type="Pfam" id="PF01795">
    <property type="entry name" value="Methyltransf_5"/>
    <property type="match status" value="1"/>
</dbReference>
<dbReference type="NCBIfam" id="TIGR00006">
    <property type="entry name" value="16S rRNA (cytosine(1402)-N(4))-methyltransferase RsmH"/>
    <property type="match status" value="1"/>
</dbReference>
<comment type="caution">
    <text evidence="6">The sequence shown here is derived from an EMBL/GenBank/DDBJ whole genome shotgun (WGS) entry which is preliminary data.</text>
</comment>
<evidence type="ECO:0000256" key="4">
    <source>
        <dbReference type="ARBA" id="ARBA00022679"/>
    </source>
</evidence>
<dbReference type="InterPro" id="IPR002903">
    <property type="entry name" value="RsmH"/>
</dbReference>
<dbReference type="Proteomes" id="UP001194714">
    <property type="component" value="Unassembled WGS sequence"/>
</dbReference>
<dbReference type="Gene3D" id="1.10.150.170">
    <property type="entry name" value="Putative methyltransferase TM0872, insert domain"/>
    <property type="match status" value="1"/>
</dbReference>
<keyword evidence="5" id="KW-0949">S-adenosyl-L-methionine</keyword>
<dbReference type="SUPFAM" id="SSF81799">
    <property type="entry name" value="Putative methyltransferase TM0872, insert domain"/>
    <property type="match status" value="1"/>
</dbReference>
<evidence type="ECO:0000256" key="1">
    <source>
        <dbReference type="ARBA" id="ARBA00010396"/>
    </source>
</evidence>
<evidence type="ECO:0000313" key="7">
    <source>
        <dbReference type="Proteomes" id="UP001194714"/>
    </source>
</evidence>
<protein>
    <recommendedName>
        <fullName evidence="8">Ribosomal RNA small subunit methyltransferase H</fullName>
    </recommendedName>
</protein>
<reference evidence="6 7" key="1">
    <citation type="submission" date="2020-01" db="EMBL/GenBank/DDBJ databases">
        <title>Draft genome sequence of Cand. Neptunochlamydia vexilliferae K9.</title>
        <authorList>
            <person name="Schulz F."/>
            <person name="Koestlbacher S."/>
            <person name="Wascher F."/>
            <person name="Pizzetti I."/>
            <person name="Horn M."/>
        </authorList>
    </citation>
    <scope>NUCLEOTIDE SEQUENCE [LARGE SCALE GENOMIC DNA]</scope>
    <source>
        <strain evidence="6 7">K9</strain>
    </source>
</reference>
<name>A0ABS0B1P9_9BACT</name>
<keyword evidence="3" id="KW-0489">Methyltransferase</keyword>
<dbReference type="SUPFAM" id="SSF53335">
    <property type="entry name" value="S-adenosyl-L-methionine-dependent methyltransferases"/>
    <property type="match status" value="1"/>
</dbReference>
<evidence type="ECO:0008006" key="8">
    <source>
        <dbReference type="Google" id="ProtNLM"/>
    </source>
</evidence>
<dbReference type="InterPro" id="IPR023397">
    <property type="entry name" value="SAM-dep_MeTrfase_MraW_recog"/>
</dbReference>
<dbReference type="PANTHER" id="PTHR11265:SF0">
    <property type="entry name" value="12S RRNA N4-METHYLCYTIDINE METHYLTRANSFERASE"/>
    <property type="match status" value="1"/>
</dbReference>
<evidence type="ECO:0000256" key="5">
    <source>
        <dbReference type="ARBA" id="ARBA00022691"/>
    </source>
</evidence>